<organism evidence="3 4">
    <name type="scientific">Candidatus Lokiarchaeum ossiferum</name>
    <dbReference type="NCBI Taxonomy" id="2951803"/>
    <lineage>
        <taxon>Archaea</taxon>
        <taxon>Promethearchaeati</taxon>
        <taxon>Promethearchaeota</taxon>
        <taxon>Promethearchaeia</taxon>
        <taxon>Promethearchaeales</taxon>
        <taxon>Promethearchaeaceae</taxon>
        <taxon>Candidatus Lokiarchaeum</taxon>
    </lineage>
</organism>
<reference evidence="3" key="1">
    <citation type="submission" date="2022-09" db="EMBL/GenBank/DDBJ databases">
        <title>Actin cytoskeleton and complex cell architecture in an #Asgard archaeon.</title>
        <authorList>
            <person name="Ponce Toledo R.I."/>
            <person name="Schleper C."/>
            <person name="Rodrigues Oliveira T."/>
            <person name="Wollweber F."/>
            <person name="Xu J."/>
            <person name="Rittmann S."/>
            <person name="Klingl A."/>
            <person name="Pilhofer M."/>
        </authorList>
    </citation>
    <scope>NUCLEOTIDE SEQUENCE</scope>
    <source>
        <strain evidence="3">B-35</strain>
    </source>
</reference>
<accession>A0ABY6HMC3</accession>
<evidence type="ECO:0000313" key="4">
    <source>
        <dbReference type="Proteomes" id="UP001208689"/>
    </source>
</evidence>
<dbReference type="PANTHER" id="PTHR16301">
    <property type="entry name" value="IMPACT-RELATED"/>
    <property type="match status" value="1"/>
</dbReference>
<sequence length="130" mass="14280">MKQIKQAGQSYPLIEKKSKFIASIAPVATESEAKAFIKKISEQHYKANHNCFAYRIGIDKELLVNESDEGEPSGTAGQPMMYVLEKQEITNTVVVVTRYFGGIKLGKGGLVRSYSKAVSQIIKAIGLITI</sequence>
<evidence type="ECO:0000256" key="1">
    <source>
        <dbReference type="ARBA" id="ARBA00007665"/>
    </source>
</evidence>
<dbReference type="PROSITE" id="PS00910">
    <property type="entry name" value="UPF0029"/>
    <property type="match status" value="1"/>
</dbReference>
<dbReference type="InterPro" id="IPR036956">
    <property type="entry name" value="Impact_N_sf"/>
</dbReference>
<proteinExistence type="inferred from homology"/>
<dbReference type="Proteomes" id="UP001208689">
    <property type="component" value="Chromosome"/>
</dbReference>
<dbReference type="EMBL" id="CP104013">
    <property type="protein sequence ID" value="UYP44653.1"/>
    <property type="molecule type" value="Genomic_DNA"/>
</dbReference>
<feature type="domain" description="Impact N-terminal" evidence="2">
    <location>
        <begin position="16"/>
        <end position="122"/>
    </location>
</feature>
<dbReference type="InterPro" id="IPR020568">
    <property type="entry name" value="Ribosomal_Su5_D2-typ_SF"/>
</dbReference>
<protein>
    <recommendedName>
        <fullName evidence="2">Impact N-terminal domain-containing protein</fullName>
    </recommendedName>
</protein>
<name>A0ABY6HMC3_9ARCH</name>
<evidence type="ECO:0000259" key="2">
    <source>
        <dbReference type="Pfam" id="PF01205"/>
    </source>
</evidence>
<dbReference type="PANTHER" id="PTHR16301:SF20">
    <property type="entry name" value="IMPACT FAMILY MEMBER YIGZ"/>
    <property type="match status" value="1"/>
</dbReference>
<dbReference type="InterPro" id="IPR020569">
    <property type="entry name" value="UPF0029_Impact_CS"/>
</dbReference>
<comment type="similarity">
    <text evidence="1">Belongs to the IMPACT family.</text>
</comment>
<evidence type="ECO:0000313" key="3">
    <source>
        <dbReference type="EMBL" id="UYP44653.1"/>
    </source>
</evidence>
<dbReference type="InterPro" id="IPR023582">
    <property type="entry name" value="Impact"/>
</dbReference>
<dbReference type="SUPFAM" id="SSF54211">
    <property type="entry name" value="Ribosomal protein S5 domain 2-like"/>
    <property type="match status" value="1"/>
</dbReference>
<dbReference type="InterPro" id="IPR001498">
    <property type="entry name" value="Impact_N"/>
</dbReference>
<gene>
    <name evidence="3" type="ORF">NEF87_000938</name>
</gene>
<dbReference type="Gene3D" id="3.30.230.30">
    <property type="entry name" value="Impact, N-terminal domain"/>
    <property type="match status" value="1"/>
</dbReference>
<dbReference type="Pfam" id="PF01205">
    <property type="entry name" value="Impact_N"/>
    <property type="match status" value="1"/>
</dbReference>
<keyword evidence="4" id="KW-1185">Reference proteome</keyword>